<dbReference type="EMBL" id="CM001221">
    <property type="protein sequence ID" value="AES95721.1"/>
    <property type="molecule type" value="Genomic_DNA"/>
</dbReference>
<reference evidence="1 3" key="1">
    <citation type="journal article" date="2011" name="Nature">
        <title>The Medicago genome provides insight into the evolution of rhizobial symbioses.</title>
        <authorList>
            <person name="Young N.D."/>
            <person name="Debelle F."/>
            <person name="Oldroyd G.E."/>
            <person name="Geurts R."/>
            <person name="Cannon S.B."/>
            <person name="Udvardi M.K."/>
            <person name="Benedito V.A."/>
            <person name="Mayer K.F."/>
            <person name="Gouzy J."/>
            <person name="Schoof H."/>
            <person name="Van de Peer Y."/>
            <person name="Proost S."/>
            <person name="Cook D.R."/>
            <person name="Meyers B.C."/>
            <person name="Spannagl M."/>
            <person name="Cheung F."/>
            <person name="De Mita S."/>
            <person name="Krishnakumar V."/>
            <person name="Gundlach H."/>
            <person name="Zhou S."/>
            <person name="Mudge J."/>
            <person name="Bharti A.K."/>
            <person name="Murray J.D."/>
            <person name="Naoumkina M.A."/>
            <person name="Rosen B."/>
            <person name="Silverstein K.A."/>
            <person name="Tang H."/>
            <person name="Rombauts S."/>
            <person name="Zhao P.X."/>
            <person name="Zhou P."/>
            <person name="Barbe V."/>
            <person name="Bardou P."/>
            <person name="Bechner M."/>
            <person name="Bellec A."/>
            <person name="Berger A."/>
            <person name="Berges H."/>
            <person name="Bidwell S."/>
            <person name="Bisseling T."/>
            <person name="Choisne N."/>
            <person name="Couloux A."/>
            <person name="Denny R."/>
            <person name="Deshpande S."/>
            <person name="Dai X."/>
            <person name="Doyle J.J."/>
            <person name="Dudez A.M."/>
            <person name="Farmer A.D."/>
            <person name="Fouteau S."/>
            <person name="Franken C."/>
            <person name="Gibelin C."/>
            <person name="Gish J."/>
            <person name="Goldstein S."/>
            <person name="Gonzalez A.J."/>
            <person name="Green P.J."/>
            <person name="Hallab A."/>
            <person name="Hartog M."/>
            <person name="Hua A."/>
            <person name="Humphray S.J."/>
            <person name="Jeong D.H."/>
            <person name="Jing Y."/>
            <person name="Jocker A."/>
            <person name="Kenton S.M."/>
            <person name="Kim D.J."/>
            <person name="Klee K."/>
            <person name="Lai H."/>
            <person name="Lang C."/>
            <person name="Lin S."/>
            <person name="Macmil S.L."/>
            <person name="Magdelenat G."/>
            <person name="Matthews L."/>
            <person name="McCorrison J."/>
            <person name="Monaghan E.L."/>
            <person name="Mun J.H."/>
            <person name="Najar F.Z."/>
            <person name="Nicholson C."/>
            <person name="Noirot C."/>
            <person name="O'Bleness M."/>
            <person name="Paule C.R."/>
            <person name="Poulain J."/>
            <person name="Prion F."/>
            <person name="Qin B."/>
            <person name="Qu C."/>
            <person name="Retzel E.F."/>
            <person name="Riddle C."/>
            <person name="Sallet E."/>
            <person name="Samain S."/>
            <person name="Samson N."/>
            <person name="Sanders I."/>
            <person name="Saurat O."/>
            <person name="Scarpelli C."/>
            <person name="Schiex T."/>
            <person name="Segurens B."/>
            <person name="Severin A.J."/>
            <person name="Sherrier D.J."/>
            <person name="Shi R."/>
            <person name="Sims S."/>
            <person name="Singer S.R."/>
            <person name="Sinharoy S."/>
            <person name="Sterck L."/>
            <person name="Viollet A."/>
            <person name="Wang B.B."/>
            <person name="Wang K."/>
            <person name="Wang M."/>
            <person name="Wang X."/>
            <person name="Warfsmann J."/>
            <person name="Weissenbach J."/>
            <person name="White D.D."/>
            <person name="White J.D."/>
            <person name="Wiley G.B."/>
            <person name="Wincker P."/>
            <person name="Xing Y."/>
            <person name="Yang L."/>
            <person name="Yao Z."/>
            <person name="Ying F."/>
            <person name="Zhai J."/>
            <person name="Zhou L."/>
            <person name="Zuber A."/>
            <person name="Denarie J."/>
            <person name="Dixon R.A."/>
            <person name="May G.D."/>
            <person name="Schwartz D.C."/>
            <person name="Rogers J."/>
            <person name="Quetier F."/>
            <person name="Town C.D."/>
            <person name="Roe B.A."/>
        </authorList>
    </citation>
    <scope>NUCLEOTIDE SEQUENCE [LARGE SCALE GENOMIC DNA]</scope>
    <source>
        <strain evidence="1">A17</strain>
        <strain evidence="2 3">cv. Jemalong A17</strain>
    </source>
</reference>
<dbReference type="HOGENOM" id="CLU_3053407_0_0_1"/>
<accession>G7KAZ3</accession>
<gene>
    <name evidence="1" type="ordered locus">MTR_5g028680</name>
</gene>
<reference evidence="2" key="3">
    <citation type="submission" date="2015-04" db="UniProtKB">
        <authorList>
            <consortium name="EnsemblPlants"/>
        </authorList>
    </citation>
    <scope>IDENTIFICATION</scope>
    <source>
        <strain evidence="2">cv. Jemalong A17</strain>
    </source>
</reference>
<sequence length="54" mass="6416">MEIYIAGELWPGLLDCKSVYHDKFVLFVDSQSSTHLDKNPNFHNRSKHIDVWFH</sequence>
<dbReference type="EnsemblPlants" id="AES95721">
    <property type="protein sequence ID" value="AES95721"/>
    <property type="gene ID" value="MTR_5g028680"/>
</dbReference>
<proteinExistence type="predicted"/>
<dbReference type="AlphaFoldDB" id="G7KAZ3"/>
<organism evidence="1 3">
    <name type="scientific">Medicago truncatula</name>
    <name type="common">Barrel medic</name>
    <name type="synonym">Medicago tribuloides</name>
    <dbReference type="NCBI Taxonomy" id="3880"/>
    <lineage>
        <taxon>Eukaryota</taxon>
        <taxon>Viridiplantae</taxon>
        <taxon>Streptophyta</taxon>
        <taxon>Embryophyta</taxon>
        <taxon>Tracheophyta</taxon>
        <taxon>Spermatophyta</taxon>
        <taxon>Magnoliopsida</taxon>
        <taxon>eudicotyledons</taxon>
        <taxon>Gunneridae</taxon>
        <taxon>Pentapetalae</taxon>
        <taxon>rosids</taxon>
        <taxon>fabids</taxon>
        <taxon>Fabales</taxon>
        <taxon>Fabaceae</taxon>
        <taxon>Papilionoideae</taxon>
        <taxon>50 kb inversion clade</taxon>
        <taxon>NPAAA clade</taxon>
        <taxon>Hologalegina</taxon>
        <taxon>IRL clade</taxon>
        <taxon>Trifolieae</taxon>
        <taxon>Medicago</taxon>
    </lineage>
</organism>
<name>G7KAZ3_MEDTR</name>
<reference evidence="1 3" key="2">
    <citation type="journal article" date="2014" name="BMC Genomics">
        <title>An improved genome release (version Mt4.0) for the model legume Medicago truncatula.</title>
        <authorList>
            <person name="Tang H."/>
            <person name="Krishnakumar V."/>
            <person name="Bidwell S."/>
            <person name="Rosen B."/>
            <person name="Chan A."/>
            <person name="Zhou S."/>
            <person name="Gentzbittel L."/>
            <person name="Childs K.L."/>
            <person name="Yandell M."/>
            <person name="Gundlach H."/>
            <person name="Mayer K.F."/>
            <person name="Schwartz D.C."/>
            <person name="Town C.D."/>
        </authorList>
    </citation>
    <scope>GENOME REANNOTATION</scope>
    <source>
        <strain evidence="2 3">cv. Jemalong A17</strain>
    </source>
</reference>
<evidence type="ECO:0000313" key="2">
    <source>
        <dbReference type="EnsemblPlants" id="AES95721"/>
    </source>
</evidence>
<evidence type="ECO:0000313" key="3">
    <source>
        <dbReference type="Proteomes" id="UP000002051"/>
    </source>
</evidence>
<dbReference type="PaxDb" id="3880-AES95721"/>
<dbReference type="Proteomes" id="UP000002051">
    <property type="component" value="Chromosome 5"/>
</dbReference>
<keyword evidence="3" id="KW-1185">Reference proteome</keyword>
<evidence type="ECO:0000313" key="1">
    <source>
        <dbReference type="EMBL" id="AES95721.1"/>
    </source>
</evidence>
<protein>
    <submittedName>
        <fullName evidence="1 2">Uncharacterized protein</fullName>
    </submittedName>
</protein>